<name>A0A4R5L2Y2_9BURK</name>
<dbReference type="InterPro" id="IPR007415">
    <property type="entry name" value="Nitrogenase_MoFe_mat_NifZ"/>
</dbReference>
<evidence type="ECO:0000313" key="4">
    <source>
        <dbReference type="Proteomes" id="UP000295606"/>
    </source>
</evidence>
<protein>
    <submittedName>
        <fullName evidence="3">Nitrogen fixation protein NifZ</fullName>
    </submittedName>
</protein>
<evidence type="ECO:0000313" key="3">
    <source>
        <dbReference type="EMBL" id="TDG02760.1"/>
    </source>
</evidence>
<dbReference type="Pfam" id="PF04319">
    <property type="entry name" value="NifZ"/>
    <property type="match status" value="1"/>
</dbReference>
<dbReference type="GO" id="GO:0009399">
    <property type="term" value="P:nitrogen fixation"/>
    <property type="evidence" value="ECO:0007669"/>
    <property type="project" value="InterPro"/>
</dbReference>
<evidence type="ECO:0000256" key="1">
    <source>
        <dbReference type="ARBA" id="ARBA00008027"/>
    </source>
</evidence>
<proteinExistence type="inferred from homology"/>
<dbReference type="Proteomes" id="UP000295606">
    <property type="component" value="Unassembled WGS sequence"/>
</dbReference>
<evidence type="ECO:0000256" key="2">
    <source>
        <dbReference type="ARBA" id="ARBA00023231"/>
    </source>
</evidence>
<keyword evidence="2" id="KW-0535">Nitrogen fixation</keyword>
<organism evidence="3 4">
    <name type="scientific">Paraburkholderia guartelaensis</name>
    <dbReference type="NCBI Taxonomy" id="2546446"/>
    <lineage>
        <taxon>Bacteria</taxon>
        <taxon>Pseudomonadati</taxon>
        <taxon>Pseudomonadota</taxon>
        <taxon>Betaproteobacteria</taxon>
        <taxon>Burkholderiales</taxon>
        <taxon>Burkholderiaceae</taxon>
        <taxon>Paraburkholderia</taxon>
    </lineage>
</organism>
<gene>
    <name evidence="3" type="ORF">E1N52_37995</name>
</gene>
<sequence>MKRASLYLNELGVRDVESDDAVELAFPPRFAVGERVISRAVIRNDGTYNGKAMGELLVSQGDAGYVSAIGTFLQRFYVYAVHFFEGDRRVGMRAKELCTLDRLPQDVLAQLGRRADALRWIGSWHADMEKENCVQMPTLSAERISEPLDDGGLP</sequence>
<dbReference type="OrthoDB" id="9801083at2"/>
<accession>A0A4R5L2Y2</accession>
<dbReference type="AlphaFoldDB" id="A0A4R5L2Y2"/>
<dbReference type="RefSeq" id="WP_133189642.1">
    <property type="nucleotide sequence ID" value="NZ_SMOD01000053.1"/>
</dbReference>
<reference evidence="3 4" key="1">
    <citation type="submission" date="2019-03" db="EMBL/GenBank/DDBJ databases">
        <title>Paraburkholderia sp. isolated from native Mimosa gymnas in Guartela State Park, Brazil.</title>
        <authorList>
            <person name="Paulitsch F."/>
            <person name="Hungria M."/>
            <person name="Delamuta J.R.M."/>
            <person name="Ribeiro R.A."/>
            <person name="Dall'Agnol R."/>
            <person name="Silva J.S.B."/>
        </authorList>
    </citation>
    <scope>NUCLEOTIDE SEQUENCE [LARGE SCALE GENOMIC DNA]</scope>
    <source>
        <strain evidence="3 4">CNPSo 3008</strain>
    </source>
</reference>
<dbReference type="EMBL" id="SMOD01000053">
    <property type="protein sequence ID" value="TDG02760.1"/>
    <property type="molecule type" value="Genomic_DNA"/>
</dbReference>
<comment type="similarity">
    <text evidence="1">Belongs to the NifZ family.</text>
</comment>
<comment type="caution">
    <text evidence="3">The sequence shown here is derived from an EMBL/GenBank/DDBJ whole genome shotgun (WGS) entry which is preliminary data.</text>
</comment>